<dbReference type="GO" id="GO:0016765">
    <property type="term" value="F:transferase activity, transferring alkyl or aryl (other than methyl) groups"/>
    <property type="evidence" value="ECO:0007669"/>
    <property type="project" value="InterPro"/>
</dbReference>
<evidence type="ECO:0000256" key="5">
    <source>
        <dbReference type="SAM" id="Phobius"/>
    </source>
</evidence>
<protein>
    <recommendedName>
        <fullName evidence="7">Decaprenyl-phosphate phosphoribosyltransferase</fullName>
    </recommendedName>
</protein>
<evidence type="ECO:0008006" key="7">
    <source>
        <dbReference type="Google" id="ProtNLM"/>
    </source>
</evidence>
<organism evidence="6">
    <name type="scientific">marine metagenome</name>
    <dbReference type="NCBI Taxonomy" id="408172"/>
    <lineage>
        <taxon>unclassified sequences</taxon>
        <taxon>metagenomes</taxon>
        <taxon>ecological metagenomes</taxon>
    </lineage>
</organism>
<accession>A0A381QEC8</accession>
<name>A0A381QEC8_9ZZZZ</name>
<dbReference type="InterPro" id="IPR000537">
    <property type="entry name" value="UbiA_prenyltransferase"/>
</dbReference>
<feature type="transmembrane region" description="Helical" evidence="5">
    <location>
        <begin position="43"/>
        <end position="68"/>
    </location>
</feature>
<dbReference type="AlphaFoldDB" id="A0A381QEC8"/>
<feature type="transmembrane region" description="Helical" evidence="5">
    <location>
        <begin position="209"/>
        <end position="228"/>
    </location>
</feature>
<feature type="transmembrane region" description="Helical" evidence="5">
    <location>
        <begin position="117"/>
        <end position="133"/>
    </location>
</feature>
<dbReference type="Gene3D" id="1.10.357.140">
    <property type="entry name" value="UbiA prenyltransferase"/>
    <property type="match status" value="1"/>
</dbReference>
<evidence type="ECO:0000256" key="4">
    <source>
        <dbReference type="ARBA" id="ARBA00023136"/>
    </source>
</evidence>
<evidence type="ECO:0000256" key="1">
    <source>
        <dbReference type="ARBA" id="ARBA00004141"/>
    </source>
</evidence>
<dbReference type="EMBL" id="UINC01001313">
    <property type="protein sequence ID" value="SUZ77340.1"/>
    <property type="molecule type" value="Genomic_DNA"/>
</dbReference>
<evidence type="ECO:0000256" key="2">
    <source>
        <dbReference type="ARBA" id="ARBA00022692"/>
    </source>
</evidence>
<comment type="subcellular location">
    <subcellularLocation>
        <location evidence="1">Membrane</location>
        <topology evidence="1">Multi-pass membrane protein</topology>
    </subcellularLocation>
</comment>
<keyword evidence="3 5" id="KW-1133">Transmembrane helix</keyword>
<feature type="transmembrane region" description="Helical" evidence="5">
    <location>
        <begin position="240"/>
        <end position="255"/>
    </location>
</feature>
<dbReference type="InterPro" id="IPR044878">
    <property type="entry name" value="UbiA_sf"/>
</dbReference>
<feature type="transmembrane region" description="Helical" evidence="5">
    <location>
        <begin position="89"/>
        <end position="111"/>
    </location>
</feature>
<dbReference type="GO" id="GO:0016020">
    <property type="term" value="C:membrane"/>
    <property type="evidence" value="ECO:0007669"/>
    <property type="project" value="UniProtKB-SubCell"/>
</dbReference>
<keyword evidence="2 5" id="KW-0812">Transmembrane</keyword>
<keyword evidence="4 5" id="KW-0472">Membrane</keyword>
<proteinExistence type="predicted"/>
<gene>
    <name evidence="6" type="ORF">METZ01_LOCUS30194</name>
</gene>
<sequence>MILNILKSTRPRQWIKNLMVFLPLLFSVNESWAFDDIQSFYGLLLNAAVGFVAFVFASSSVYLFNDVLDRDKDIYHPEKRLRPIASKLVSLRIALLFSLLFSSIAVIICVVLLYDTVIYICAYLVLMAIYSLFLRGTIVVDILSISAGFVLRVLVGAIAINVPVSIWLYTCMGLGAMFIALSKRYAEFLAREKDSSLTRKSLPIYSKLILERATYVFLIGTIFAYGLYTVNANNLPSNKLMVLTVPFVAFGMLRYQVLVNQRGFGERPEEIITKDFILRICVLTWLLLVLILLTIFR</sequence>
<dbReference type="CDD" id="cd13963">
    <property type="entry name" value="PT_UbiA_2"/>
    <property type="match status" value="1"/>
</dbReference>
<dbReference type="Pfam" id="PF01040">
    <property type="entry name" value="UbiA"/>
    <property type="match status" value="1"/>
</dbReference>
<feature type="transmembrane region" description="Helical" evidence="5">
    <location>
        <begin position="276"/>
        <end position="296"/>
    </location>
</feature>
<feature type="transmembrane region" description="Helical" evidence="5">
    <location>
        <begin position="166"/>
        <end position="186"/>
    </location>
</feature>
<evidence type="ECO:0000256" key="3">
    <source>
        <dbReference type="ARBA" id="ARBA00022989"/>
    </source>
</evidence>
<reference evidence="6" key="1">
    <citation type="submission" date="2018-05" db="EMBL/GenBank/DDBJ databases">
        <authorList>
            <person name="Lanie J.A."/>
            <person name="Ng W.-L."/>
            <person name="Kazmierczak K.M."/>
            <person name="Andrzejewski T.M."/>
            <person name="Davidsen T.M."/>
            <person name="Wayne K.J."/>
            <person name="Tettelin H."/>
            <person name="Glass J.I."/>
            <person name="Rusch D."/>
            <person name="Podicherti R."/>
            <person name="Tsui H.-C.T."/>
            <person name="Winkler M.E."/>
        </authorList>
    </citation>
    <scope>NUCLEOTIDE SEQUENCE</scope>
</reference>
<evidence type="ECO:0000313" key="6">
    <source>
        <dbReference type="EMBL" id="SUZ77340.1"/>
    </source>
</evidence>